<organism evidence="1 2">
    <name type="scientific">Brevundimonas denitrificans</name>
    <dbReference type="NCBI Taxonomy" id="1443434"/>
    <lineage>
        <taxon>Bacteria</taxon>
        <taxon>Pseudomonadati</taxon>
        <taxon>Pseudomonadota</taxon>
        <taxon>Alphaproteobacteria</taxon>
        <taxon>Caulobacterales</taxon>
        <taxon>Caulobacteraceae</taxon>
        <taxon>Brevundimonas</taxon>
    </lineage>
</organism>
<gene>
    <name evidence="1" type="ORF">GCM10007859_01750</name>
</gene>
<accession>A0ABQ6BDY5</accession>
<keyword evidence="2" id="KW-1185">Reference proteome</keyword>
<proteinExistence type="predicted"/>
<dbReference type="Proteomes" id="UP001156921">
    <property type="component" value="Unassembled WGS sequence"/>
</dbReference>
<protein>
    <submittedName>
        <fullName evidence="1">Uncharacterized protein</fullName>
    </submittedName>
</protein>
<comment type="caution">
    <text evidence="1">The sequence shown here is derived from an EMBL/GenBank/DDBJ whole genome shotgun (WGS) entry which is preliminary data.</text>
</comment>
<reference evidence="2" key="1">
    <citation type="journal article" date="2019" name="Int. J. Syst. Evol. Microbiol.">
        <title>The Global Catalogue of Microorganisms (GCM) 10K type strain sequencing project: providing services to taxonomists for standard genome sequencing and annotation.</title>
        <authorList>
            <consortium name="The Broad Institute Genomics Platform"/>
            <consortium name="The Broad Institute Genome Sequencing Center for Infectious Disease"/>
            <person name="Wu L."/>
            <person name="Ma J."/>
        </authorList>
    </citation>
    <scope>NUCLEOTIDE SEQUENCE [LARGE SCALE GENOMIC DNA]</scope>
    <source>
        <strain evidence="2">NBRC 110107</strain>
    </source>
</reference>
<evidence type="ECO:0000313" key="2">
    <source>
        <dbReference type="Proteomes" id="UP001156921"/>
    </source>
</evidence>
<dbReference type="RefSeq" id="WP_284220130.1">
    <property type="nucleotide sequence ID" value="NZ_BSOY01000002.1"/>
</dbReference>
<dbReference type="EMBL" id="BSOY01000002">
    <property type="protein sequence ID" value="GLS00171.1"/>
    <property type="molecule type" value="Genomic_DNA"/>
</dbReference>
<sequence length="239" mass="27090">MGAFPEYAKFISEIAEAGYRFATMSAGAPSPETTIYLRHDIDFDTEYALRMAKIEAQMGVAATYYFMLSSDSYNPLSSYNSHRIREIAALGHKISLHFDPVIYDDMEQGLLREVAVFRDAFGVPVDIISIHRPNEAILSHEGEIAGIAHTYQSRYSKDVFYCSDSQGRWRFGSPLDSQAFANRTTIHLLTHPIWWVRGEAESQAQLDGYVSDRIERFLTHIEANCRSFSKALSVHNVAY</sequence>
<evidence type="ECO:0000313" key="1">
    <source>
        <dbReference type="EMBL" id="GLS00171.1"/>
    </source>
</evidence>
<name>A0ABQ6BDY5_9CAUL</name>